<dbReference type="OrthoDB" id="542452at2"/>
<keyword evidence="1" id="KW-1133">Transmembrane helix</keyword>
<organism evidence="2 3">
    <name type="scientific">Crinalium epipsammum PCC 9333</name>
    <dbReference type="NCBI Taxonomy" id="1173022"/>
    <lineage>
        <taxon>Bacteria</taxon>
        <taxon>Bacillati</taxon>
        <taxon>Cyanobacteriota</taxon>
        <taxon>Cyanophyceae</taxon>
        <taxon>Gomontiellales</taxon>
        <taxon>Gomontiellaceae</taxon>
        <taxon>Crinalium</taxon>
    </lineage>
</organism>
<reference evidence="2 3" key="1">
    <citation type="submission" date="2012-06" db="EMBL/GenBank/DDBJ databases">
        <title>Finished chromosome of genome of Crinalium epipsammum PCC 9333.</title>
        <authorList>
            <consortium name="US DOE Joint Genome Institute"/>
            <person name="Gugger M."/>
            <person name="Coursin T."/>
            <person name="Rippka R."/>
            <person name="Tandeau De Marsac N."/>
            <person name="Huntemann M."/>
            <person name="Wei C.-L."/>
            <person name="Han J."/>
            <person name="Detter J.C."/>
            <person name="Han C."/>
            <person name="Tapia R."/>
            <person name="Davenport K."/>
            <person name="Daligault H."/>
            <person name="Erkkila T."/>
            <person name="Gu W."/>
            <person name="Munk A.C.C."/>
            <person name="Teshima H."/>
            <person name="Xu Y."/>
            <person name="Chain P."/>
            <person name="Chen A."/>
            <person name="Krypides N."/>
            <person name="Mavromatis K."/>
            <person name="Markowitz V."/>
            <person name="Szeto E."/>
            <person name="Ivanova N."/>
            <person name="Mikhailova N."/>
            <person name="Ovchinnikova G."/>
            <person name="Pagani I."/>
            <person name="Pati A."/>
            <person name="Goodwin L."/>
            <person name="Peters L."/>
            <person name="Pitluck S."/>
            <person name="Woyke T."/>
            <person name="Kerfeld C."/>
        </authorList>
    </citation>
    <scope>NUCLEOTIDE SEQUENCE [LARGE SCALE GENOMIC DNA]</scope>
    <source>
        <strain evidence="2 3">PCC 9333</strain>
    </source>
</reference>
<accession>K9W5E7</accession>
<dbReference type="Pfam" id="PF11016">
    <property type="entry name" value="DUF2854"/>
    <property type="match status" value="1"/>
</dbReference>
<feature type="transmembrane region" description="Helical" evidence="1">
    <location>
        <begin position="33"/>
        <end position="54"/>
    </location>
</feature>
<dbReference type="PATRIC" id="fig|1173022.3.peg.4529"/>
<protein>
    <recommendedName>
        <fullName evidence="4">DUF2854 domain-containing protein</fullName>
    </recommendedName>
</protein>
<dbReference type="EMBL" id="CP003620">
    <property type="protein sequence ID" value="AFZ14982.1"/>
    <property type="molecule type" value="Genomic_DNA"/>
</dbReference>
<gene>
    <name evidence="2" type="ORF">Cri9333_4190</name>
</gene>
<dbReference type="eggNOG" id="ENOG502ZBJ3">
    <property type="taxonomic scope" value="Bacteria"/>
</dbReference>
<keyword evidence="1" id="KW-0812">Transmembrane</keyword>
<dbReference type="Proteomes" id="UP000010472">
    <property type="component" value="Chromosome"/>
</dbReference>
<keyword evidence="3" id="KW-1185">Reference proteome</keyword>
<name>K9W5E7_9CYAN</name>
<dbReference type="AlphaFoldDB" id="K9W5E7"/>
<dbReference type="PANTHER" id="PTHR35551">
    <property type="match status" value="1"/>
</dbReference>
<evidence type="ECO:0000313" key="3">
    <source>
        <dbReference type="Proteomes" id="UP000010472"/>
    </source>
</evidence>
<dbReference type="RefSeq" id="WP_015205077.1">
    <property type="nucleotide sequence ID" value="NC_019753.1"/>
</dbReference>
<dbReference type="PANTHER" id="PTHR35551:SF1">
    <property type="entry name" value="ACCLIMATION OF PHOTOSYNTHESIS TO ENVIRONMENT"/>
    <property type="match status" value="1"/>
</dbReference>
<evidence type="ECO:0000313" key="2">
    <source>
        <dbReference type="EMBL" id="AFZ14982.1"/>
    </source>
</evidence>
<dbReference type="HOGENOM" id="CLU_071178_3_0_3"/>
<dbReference type="InterPro" id="IPR021275">
    <property type="entry name" value="DUF2854"/>
</dbReference>
<dbReference type="KEGG" id="cep:Cri9333_4190"/>
<keyword evidence="1" id="KW-0472">Membrane</keyword>
<evidence type="ECO:0008006" key="4">
    <source>
        <dbReference type="Google" id="ProtNLM"/>
    </source>
</evidence>
<dbReference type="STRING" id="1173022.Cri9333_4190"/>
<sequence length="184" mass="20070">MLRQTSLGKLGLIVGGILTLVGFVAYATNNATLNLAGFFYGIPLLLGGLALSAAELKPVPCQQTSPDIVALREQQATPTQNQVRLDVTRYRYGQDAHLDTSLKSLGLTRTSEDTPALKALQETKIDDAYALILQFHSPLVPLEVWEQKREKMENFFGPGVRVTVNQSSEDEVDVTVIATPKTLS</sequence>
<proteinExistence type="predicted"/>
<evidence type="ECO:0000256" key="1">
    <source>
        <dbReference type="SAM" id="Phobius"/>
    </source>
</evidence>
<feature type="transmembrane region" description="Helical" evidence="1">
    <location>
        <begin position="7"/>
        <end position="27"/>
    </location>
</feature>